<dbReference type="EMBL" id="CP030118">
    <property type="protein sequence ID" value="QDL06702.1"/>
    <property type="molecule type" value="Genomic_DNA"/>
</dbReference>
<dbReference type="Pfam" id="PF00072">
    <property type="entry name" value="Response_reg"/>
    <property type="match status" value="2"/>
</dbReference>
<dbReference type="NCBIfam" id="TIGR00229">
    <property type="entry name" value="sensory_box"/>
    <property type="match status" value="2"/>
</dbReference>
<dbReference type="Gene3D" id="3.30.565.10">
    <property type="entry name" value="Histidine kinase-like ATPase, C-terminal domain"/>
    <property type="match status" value="1"/>
</dbReference>
<feature type="domain" description="PAC" evidence="13">
    <location>
        <begin position="332"/>
        <end position="384"/>
    </location>
</feature>
<keyword evidence="5 14" id="KW-0808">Transferase</keyword>
<keyword evidence="9" id="KW-0175">Coiled coil</keyword>
<dbReference type="Pfam" id="PF00512">
    <property type="entry name" value="HisKA"/>
    <property type="match status" value="1"/>
</dbReference>
<evidence type="ECO:0000256" key="7">
    <source>
        <dbReference type="ARBA" id="ARBA00074306"/>
    </source>
</evidence>
<dbReference type="PANTHER" id="PTHR43547">
    <property type="entry name" value="TWO-COMPONENT HISTIDINE KINASE"/>
    <property type="match status" value="1"/>
</dbReference>
<dbReference type="PROSITE" id="PS50112">
    <property type="entry name" value="PAS"/>
    <property type="match status" value="2"/>
</dbReference>
<dbReference type="InterPro" id="IPR035965">
    <property type="entry name" value="PAS-like_dom_sf"/>
</dbReference>
<dbReference type="FunFam" id="3.30.565.10:FF:000010">
    <property type="entry name" value="Sensor histidine kinase RcsC"/>
    <property type="match status" value="1"/>
</dbReference>
<sequence>MSEPLVTILHIDDNETNRYVVARVLRNAGFAVVEANTGEMGLEAIAEAKPDLVILDVQLPDVSGFEVCHQIKSNPATANLPVLHLSAHFVESRDKAQGLNSGADAYLAQPVEPIELIATVRALLRIRRAEELALDRVQEWQTTFDSIRDGVGLLDSTGRFVRCNKAMKEFLGKPFSEIIGSQHQELMLDPLSGCNVNPFLRVQETLHRQSLVIHTGGQWFTVTVDPVQDKQKSFVGAVYILADITSRKQAEIALRASEERSRLLLENVKDYAILFFDTQWRITGWGLGAENILGYQESEILGKPASCIFTPEDLQQGVDKQELAKAVSEGRAEDERWHIRKDGSRFWASGILTPLRDETGKLRGFCKILRDFTERKRLEDEQTQLLEREQEARSAAEAANRMKDEFLATVSHELRSPLNAMLGWIKLLNTRSFDAATTTRAMETIERSAKSQAQLVEDLLDVSRIIQGKLRLNVSPIELVEVIEAALETVRPAAQAKEIQLQSVLEPTAGLVAGDSDRLQQVVWNLLSNAIKFTPNGGRVQVRLESVNSYVEISVTDTGRGISPDFVPYVFERFRQADSSTTRIYSGLGLGLAIVRHLVELHGGTVHAESQGEGQGATFRVQLPLVKQSRGVKDSLSEEENMFSSVLSNSTPVPILDGVRILIVDDEPDTRDFLVAAVEMSGAQVIAASSVIEAIQVILQQKLDILVSDIGMPGEDGYSLIRKVRMLSKKEGGEIPAVALTAYARVEDKTRSLLEGFQMHLSKPIDPDELTTVIASLVKKISD</sequence>
<evidence type="ECO:0000256" key="2">
    <source>
        <dbReference type="ARBA" id="ARBA00006402"/>
    </source>
</evidence>
<dbReference type="InterPro" id="IPR003594">
    <property type="entry name" value="HATPase_dom"/>
</dbReference>
<dbReference type="InterPro" id="IPR000014">
    <property type="entry name" value="PAS"/>
</dbReference>
<evidence type="ECO:0000259" key="10">
    <source>
        <dbReference type="PROSITE" id="PS50109"/>
    </source>
</evidence>
<feature type="domain" description="Response regulatory" evidence="11">
    <location>
        <begin position="7"/>
        <end position="124"/>
    </location>
</feature>
<dbReference type="Gene3D" id="3.30.450.20">
    <property type="entry name" value="PAS domain"/>
    <property type="match status" value="2"/>
</dbReference>
<evidence type="ECO:0000256" key="8">
    <source>
        <dbReference type="PROSITE-ProRule" id="PRU00169"/>
    </source>
</evidence>
<feature type="modified residue" description="4-aspartylphosphate" evidence="8">
    <location>
        <position position="56"/>
    </location>
</feature>
<dbReference type="KEGG" id="bsen:DP114_01160"/>
<dbReference type="InterPro" id="IPR036890">
    <property type="entry name" value="HATPase_C_sf"/>
</dbReference>
<evidence type="ECO:0000256" key="6">
    <source>
        <dbReference type="ARBA" id="ARBA00023012"/>
    </source>
</evidence>
<dbReference type="InterPro" id="IPR011006">
    <property type="entry name" value="CheY-like_superfamily"/>
</dbReference>
<evidence type="ECO:0000313" key="14">
    <source>
        <dbReference type="EMBL" id="QDL06702.1"/>
    </source>
</evidence>
<organism evidence="14 15">
    <name type="scientific">Brasilonema sennae CENA114</name>
    <dbReference type="NCBI Taxonomy" id="415709"/>
    <lineage>
        <taxon>Bacteria</taxon>
        <taxon>Bacillati</taxon>
        <taxon>Cyanobacteriota</taxon>
        <taxon>Cyanophyceae</taxon>
        <taxon>Nostocales</taxon>
        <taxon>Scytonemataceae</taxon>
        <taxon>Brasilonema</taxon>
        <taxon>Bromeliae group (in: Brasilonema)</taxon>
    </lineage>
</organism>
<dbReference type="SMART" id="SM00387">
    <property type="entry name" value="HATPase_c"/>
    <property type="match status" value="1"/>
</dbReference>
<dbReference type="CDD" id="cd00082">
    <property type="entry name" value="HisKA"/>
    <property type="match status" value="1"/>
</dbReference>
<feature type="domain" description="PAS" evidence="12">
    <location>
        <begin position="257"/>
        <end position="330"/>
    </location>
</feature>
<comment type="catalytic activity">
    <reaction evidence="1">
        <text>ATP + protein L-histidine = ADP + protein N-phospho-L-histidine.</text>
        <dbReference type="EC" id="2.7.13.3"/>
    </reaction>
</comment>
<dbReference type="CDD" id="cd16922">
    <property type="entry name" value="HATPase_EvgS-ArcB-TorS-like"/>
    <property type="match status" value="1"/>
</dbReference>
<dbReference type="PRINTS" id="PR00344">
    <property type="entry name" value="BCTRLSENSOR"/>
</dbReference>
<dbReference type="PANTHER" id="PTHR43547:SF2">
    <property type="entry name" value="HYBRID SIGNAL TRANSDUCTION HISTIDINE KINASE C"/>
    <property type="match status" value="1"/>
</dbReference>
<dbReference type="SUPFAM" id="SSF47384">
    <property type="entry name" value="Homodimeric domain of signal transducing histidine kinase"/>
    <property type="match status" value="1"/>
</dbReference>
<dbReference type="SUPFAM" id="SSF55874">
    <property type="entry name" value="ATPase domain of HSP90 chaperone/DNA topoisomerase II/histidine kinase"/>
    <property type="match status" value="1"/>
</dbReference>
<comment type="similarity">
    <text evidence="2">In the N-terminal section; belongs to the phytochrome family.</text>
</comment>
<dbReference type="SUPFAM" id="SSF52172">
    <property type="entry name" value="CheY-like"/>
    <property type="match status" value="2"/>
</dbReference>
<dbReference type="Pfam" id="PF13426">
    <property type="entry name" value="PAS_9"/>
    <property type="match status" value="1"/>
</dbReference>
<gene>
    <name evidence="14" type="ORF">DP114_01160</name>
</gene>
<evidence type="ECO:0000313" key="15">
    <source>
        <dbReference type="Proteomes" id="UP000503129"/>
    </source>
</evidence>
<dbReference type="InterPro" id="IPR005467">
    <property type="entry name" value="His_kinase_dom"/>
</dbReference>
<feature type="domain" description="PAC" evidence="13">
    <location>
        <begin position="206"/>
        <end position="256"/>
    </location>
</feature>
<protein>
    <recommendedName>
        <fullName evidence="7">Circadian input-output histidine kinase CikA</fullName>
        <ecNumber evidence="3">2.7.13.3</ecNumber>
    </recommendedName>
</protein>
<dbReference type="RefSeq" id="WP_171975230.1">
    <property type="nucleotide sequence ID" value="NZ_CAWOXK010000001.1"/>
</dbReference>
<dbReference type="AlphaFoldDB" id="A0A856M7J1"/>
<dbReference type="InterPro" id="IPR013656">
    <property type="entry name" value="PAS_4"/>
</dbReference>
<dbReference type="InterPro" id="IPR001789">
    <property type="entry name" value="Sig_transdc_resp-reg_receiver"/>
</dbReference>
<dbReference type="CDD" id="cd17580">
    <property type="entry name" value="REC_2_DhkD-like"/>
    <property type="match status" value="1"/>
</dbReference>
<name>A0A856M7J1_9CYAN</name>
<proteinExistence type="inferred from homology"/>
<feature type="domain" description="Response regulatory" evidence="11">
    <location>
        <begin position="660"/>
        <end position="778"/>
    </location>
</feature>
<dbReference type="SMART" id="SM00091">
    <property type="entry name" value="PAS"/>
    <property type="match status" value="2"/>
</dbReference>
<keyword evidence="15" id="KW-1185">Reference proteome</keyword>
<dbReference type="Pfam" id="PF08448">
    <property type="entry name" value="PAS_4"/>
    <property type="match status" value="1"/>
</dbReference>
<feature type="modified residue" description="4-aspartylphosphate" evidence="8">
    <location>
        <position position="709"/>
    </location>
</feature>
<dbReference type="EC" id="2.7.13.3" evidence="3"/>
<dbReference type="InterPro" id="IPR003661">
    <property type="entry name" value="HisK_dim/P_dom"/>
</dbReference>
<evidence type="ECO:0000259" key="12">
    <source>
        <dbReference type="PROSITE" id="PS50112"/>
    </source>
</evidence>
<feature type="domain" description="Histidine kinase" evidence="10">
    <location>
        <begin position="409"/>
        <end position="627"/>
    </location>
</feature>
<dbReference type="Proteomes" id="UP000503129">
    <property type="component" value="Chromosome"/>
</dbReference>
<keyword evidence="6" id="KW-0902">Two-component regulatory system</keyword>
<evidence type="ECO:0000256" key="1">
    <source>
        <dbReference type="ARBA" id="ARBA00000085"/>
    </source>
</evidence>
<dbReference type="GO" id="GO:0000155">
    <property type="term" value="F:phosphorelay sensor kinase activity"/>
    <property type="evidence" value="ECO:0007669"/>
    <property type="project" value="InterPro"/>
</dbReference>
<keyword evidence="4 8" id="KW-0597">Phosphoprotein</keyword>
<feature type="coiled-coil region" evidence="9">
    <location>
        <begin position="375"/>
        <end position="405"/>
    </location>
</feature>
<dbReference type="CDD" id="cd00130">
    <property type="entry name" value="PAS"/>
    <property type="match status" value="2"/>
</dbReference>
<evidence type="ECO:0000256" key="5">
    <source>
        <dbReference type="ARBA" id="ARBA00022777"/>
    </source>
</evidence>
<evidence type="ECO:0000256" key="9">
    <source>
        <dbReference type="SAM" id="Coils"/>
    </source>
</evidence>
<dbReference type="SMART" id="SM00448">
    <property type="entry name" value="REC"/>
    <property type="match status" value="2"/>
</dbReference>
<accession>A0A856M7J1</accession>
<dbReference type="Gene3D" id="3.40.50.2300">
    <property type="match status" value="2"/>
</dbReference>
<dbReference type="PROSITE" id="PS50109">
    <property type="entry name" value="HIS_KIN"/>
    <property type="match status" value="1"/>
</dbReference>
<dbReference type="PROSITE" id="PS50113">
    <property type="entry name" value="PAC"/>
    <property type="match status" value="2"/>
</dbReference>
<dbReference type="InterPro" id="IPR000700">
    <property type="entry name" value="PAS-assoc_C"/>
</dbReference>
<feature type="domain" description="PAS" evidence="12">
    <location>
        <begin position="136"/>
        <end position="190"/>
    </location>
</feature>
<dbReference type="InterPro" id="IPR004358">
    <property type="entry name" value="Sig_transdc_His_kin-like_C"/>
</dbReference>
<keyword evidence="5 14" id="KW-0418">Kinase</keyword>
<dbReference type="Pfam" id="PF02518">
    <property type="entry name" value="HATPase_c"/>
    <property type="match status" value="1"/>
</dbReference>
<evidence type="ECO:0000259" key="13">
    <source>
        <dbReference type="PROSITE" id="PS50113"/>
    </source>
</evidence>
<evidence type="ECO:0000256" key="4">
    <source>
        <dbReference type="ARBA" id="ARBA00022553"/>
    </source>
</evidence>
<evidence type="ECO:0000259" key="11">
    <source>
        <dbReference type="PROSITE" id="PS50110"/>
    </source>
</evidence>
<dbReference type="SUPFAM" id="SSF55785">
    <property type="entry name" value="PYP-like sensor domain (PAS domain)"/>
    <property type="match status" value="2"/>
</dbReference>
<dbReference type="PROSITE" id="PS50110">
    <property type="entry name" value="RESPONSE_REGULATORY"/>
    <property type="match status" value="2"/>
</dbReference>
<reference evidence="14 15" key="1">
    <citation type="submission" date="2018-06" db="EMBL/GenBank/DDBJ databases">
        <title>Comparative genomics of Brasilonema spp. strains.</title>
        <authorList>
            <person name="Alvarenga D.O."/>
            <person name="Fiore M.F."/>
            <person name="Varani A.M."/>
        </authorList>
    </citation>
    <scope>NUCLEOTIDE SEQUENCE [LARGE SCALE GENOMIC DNA]</scope>
    <source>
        <strain evidence="14 15">CENA114</strain>
    </source>
</reference>
<dbReference type="SMART" id="SM00388">
    <property type="entry name" value="HisKA"/>
    <property type="match status" value="1"/>
</dbReference>
<evidence type="ECO:0000256" key="3">
    <source>
        <dbReference type="ARBA" id="ARBA00012438"/>
    </source>
</evidence>
<dbReference type="Gene3D" id="1.10.287.130">
    <property type="match status" value="1"/>
</dbReference>
<dbReference type="InterPro" id="IPR036097">
    <property type="entry name" value="HisK_dim/P_sf"/>
</dbReference>